<dbReference type="GO" id="GO:0030313">
    <property type="term" value="C:cell envelope"/>
    <property type="evidence" value="ECO:0007669"/>
    <property type="project" value="UniProtKB-SubCell"/>
</dbReference>
<evidence type="ECO:0000259" key="6">
    <source>
        <dbReference type="PROSITE" id="PS51352"/>
    </source>
</evidence>
<dbReference type="InterPro" id="IPR017937">
    <property type="entry name" value="Thioredoxin_CS"/>
</dbReference>
<keyword evidence="4" id="KW-0676">Redox-active center</keyword>
<gene>
    <name evidence="7" type="ORF">CLA01_12810</name>
</gene>
<dbReference type="PANTHER" id="PTHR42852">
    <property type="entry name" value="THIOL:DISULFIDE INTERCHANGE PROTEIN DSBE"/>
    <property type="match status" value="1"/>
</dbReference>
<organism evidence="7 8">
    <name type="scientific">Chryseobacterium lathyri</name>
    <dbReference type="NCBI Taxonomy" id="395933"/>
    <lineage>
        <taxon>Bacteria</taxon>
        <taxon>Pseudomonadati</taxon>
        <taxon>Bacteroidota</taxon>
        <taxon>Flavobacteriia</taxon>
        <taxon>Flavobacteriales</taxon>
        <taxon>Weeksellaceae</taxon>
        <taxon>Chryseobacterium group</taxon>
        <taxon>Chryseobacterium</taxon>
    </lineage>
</organism>
<dbReference type="InterPro" id="IPR036249">
    <property type="entry name" value="Thioredoxin-like_sf"/>
</dbReference>
<evidence type="ECO:0000313" key="7">
    <source>
        <dbReference type="EMBL" id="GEN71209.1"/>
    </source>
</evidence>
<feature type="chain" id="PRO_5021897757" description="Thioredoxin domain-containing protein" evidence="5">
    <location>
        <begin position="23"/>
        <end position="451"/>
    </location>
</feature>
<comment type="caution">
    <text evidence="7">The sequence shown here is derived from an EMBL/GenBank/DDBJ whole genome shotgun (WGS) entry which is preliminary data.</text>
</comment>
<evidence type="ECO:0000256" key="3">
    <source>
        <dbReference type="ARBA" id="ARBA00023157"/>
    </source>
</evidence>
<dbReference type="GO" id="GO:0017004">
    <property type="term" value="P:cytochrome complex assembly"/>
    <property type="evidence" value="ECO:0007669"/>
    <property type="project" value="UniProtKB-KW"/>
</dbReference>
<keyword evidence="3" id="KW-1015">Disulfide bond</keyword>
<dbReference type="AlphaFoldDB" id="A0A511Y7M7"/>
<proteinExistence type="predicted"/>
<dbReference type="Gene3D" id="3.40.30.10">
    <property type="entry name" value="Glutaredoxin"/>
    <property type="match status" value="1"/>
</dbReference>
<keyword evidence="5" id="KW-0732">Signal</keyword>
<sequence>MKMKYLILTLVYCLLTLNYGKAAPKNKTKDETKVAFITVSFDKQLSNDSVDLTYRDNNWGIGSAELSMPLNTISAKIGEPIKIIFEKQQAFLYANLITRSGKVLFLSSIVEPSDNIEIKIYNERVIFSGRGKEKLQFKNKIEEDFESWRKTQTNLSFFKEGKSNIVKKALKEFKPKIKKHIFQIIKADYLFDANFDFMYVNYEDFIRKSESKLGMSDKVLNESSGYLNYILKAIMMRKLEPQTAVEYINKNFHDILRDRLLTLYFINKSIKNNQDVALISDVLKTIKTDYCIDALKNFKANSSPKSPAYDFALRDTSGNIVRQSDFKGKIVLLDFFFTGCGWCQLLNEKMTGIYQLFKNNPNIIFVSISIDRDQKMWKNSIKNHKYTHPGSIDLYTNDEGSKSKIIEHYNIKSYPHTILIDKDGRIVSASPPEPHTPKEENYLIELINSCL</sequence>
<comment type="subcellular location">
    <subcellularLocation>
        <location evidence="1">Cell envelope</location>
    </subcellularLocation>
</comment>
<dbReference type="PANTHER" id="PTHR42852:SF6">
    <property type="entry name" value="THIOL:DISULFIDE INTERCHANGE PROTEIN DSBE"/>
    <property type="match status" value="1"/>
</dbReference>
<accession>A0A511Y7M7</accession>
<dbReference type="SUPFAM" id="SSF52833">
    <property type="entry name" value="Thioredoxin-like"/>
    <property type="match status" value="1"/>
</dbReference>
<name>A0A511Y7M7_9FLAO</name>
<evidence type="ECO:0000256" key="4">
    <source>
        <dbReference type="ARBA" id="ARBA00023284"/>
    </source>
</evidence>
<dbReference type="PROSITE" id="PS00194">
    <property type="entry name" value="THIOREDOXIN_1"/>
    <property type="match status" value="1"/>
</dbReference>
<keyword evidence="2" id="KW-0201">Cytochrome c-type biogenesis</keyword>
<dbReference type="InterPro" id="IPR050553">
    <property type="entry name" value="Thioredoxin_ResA/DsbE_sf"/>
</dbReference>
<dbReference type="Pfam" id="PF13905">
    <property type="entry name" value="Thioredoxin_8"/>
    <property type="match status" value="1"/>
</dbReference>
<protein>
    <recommendedName>
        <fullName evidence="6">Thioredoxin domain-containing protein</fullName>
    </recommendedName>
</protein>
<evidence type="ECO:0000256" key="2">
    <source>
        <dbReference type="ARBA" id="ARBA00022748"/>
    </source>
</evidence>
<dbReference type="CDD" id="cd02966">
    <property type="entry name" value="TlpA_like_family"/>
    <property type="match status" value="1"/>
</dbReference>
<dbReference type="EMBL" id="BJYI01000004">
    <property type="protein sequence ID" value="GEN71209.1"/>
    <property type="molecule type" value="Genomic_DNA"/>
</dbReference>
<evidence type="ECO:0000256" key="1">
    <source>
        <dbReference type="ARBA" id="ARBA00004196"/>
    </source>
</evidence>
<feature type="domain" description="Thioredoxin" evidence="6">
    <location>
        <begin position="302"/>
        <end position="451"/>
    </location>
</feature>
<reference evidence="7 8" key="1">
    <citation type="submission" date="2019-07" db="EMBL/GenBank/DDBJ databases">
        <title>Whole genome shotgun sequence of Chryseobacterium lathyri NBRC 105250.</title>
        <authorList>
            <person name="Hosoyama A."/>
            <person name="Uohara A."/>
            <person name="Ohji S."/>
            <person name="Ichikawa N."/>
        </authorList>
    </citation>
    <scope>NUCLEOTIDE SEQUENCE [LARGE SCALE GENOMIC DNA]</scope>
    <source>
        <strain evidence="7 8">NBRC 105250</strain>
    </source>
</reference>
<feature type="signal peptide" evidence="5">
    <location>
        <begin position="1"/>
        <end position="22"/>
    </location>
</feature>
<dbReference type="Proteomes" id="UP000321150">
    <property type="component" value="Unassembled WGS sequence"/>
</dbReference>
<evidence type="ECO:0000256" key="5">
    <source>
        <dbReference type="SAM" id="SignalP"/>
    </source>
</evidence>
<dbReference type="OrthoDB" id="9815205at2"/>
<dbReference type="InterPro" id="IPR013766">
    <property type="entry name" value="Thioredoxin_domain"/>
</dbReference>
<dbReference type="PROSITE" id="PS51352">
    <property type="entry name" value="THIOREDOXIN_2"/>
    <property type="match status" value="1"/>
</dbReference>
<dbReference type="InterPro" id="IPR012336">
    <property type="entry name" value="Thioredoxin-like_fold"/>
</dbReference>
<evidence type="ECO:0000313" key="8">
    <source>
        <dbReference type="Proteomes" id="UP000321150"/>
    </source>
</evidence>